<dbReference type="SUPFAM" id="SSF52540">
    <property type="entry name" value="P-loop containing nucleoside triphosphate hydrolases"/>
    <property type="match status" value="2"/>
</dbReference>
<accession>A0A7M5TXI0</accession>
<keyword evidence="3" id="KW-0413">Isomerase</keyword>
<dbReference type="EC" id="5.6.2.4" evidence="6"/>
<dbReference type="PANTHER" id="PTHR13710:SF153">
    <property type="entry name" value="RECQ-LIKE DNA HELICASE BLM"/>
    <property type="match status" value="1"/>
</dbReference>
<dbReference type="InterPro" id="IPR001650">
    <property type="entry name" value="Helicase_C-like"/>
</dbReference>
<feature type="domain" description="Helicase C-terminal" evidence="9">
    <location>
        <begin position="108"/>
        <end position="275"/>
    </location>
</feature>
<dbReference type="PANTHER" id="PTHR13710">
    <property type="entry name" value="DNA HELICASE RECQ FAMILY MEMBER"/>
    <property type="match status" value="1"/>
</dbReference>
<protein>
    <recommendedName>
        <fullName evidence="6">DNA 3'-5' helicase</fullName>
        <ecNumber evidence="6">5.6.2.4</ecNumber>
    </recommendedName>
    <alternativeName>
        <fullName evidence="7">DNA 3'-5' helicase BLM</fullName>
    </alternativeName>
</protein>
<evidence type="ECO:0000256" key="5">
    <source>
        <dbReference type="ARBA" id="ARBA00034617"/>
    </source>
</evidence>
<dbReference type="Pfam" id="PF00271">
    <property type="entry name" value="Helicase_C"/>
    <property type="match status" value="1"/>
</dbReference>
<dbReference type="SMART" id="SM00490">
    <property type="entry name" value="HELICc"/>
    <property type="match status" value="1"/>
</dbReference>
<evidence type="ECO:0000256" key="7">
    <source>
        <dbReference type="ARBA" id="ARBA00044542"/>
    </source>
</evidence>
<dbReference type="GO" id="GO:0003677">
    <property type="term" value="F:DNA binding"/>
    <property type="evidence" value="ECO:0007669"/>
    <property type="project" value="UniProtKB-KW"/>
</dbReference>
<evidence type="ECO:0000313" key="11">
    <source>
        <dbReference type="Proteomes" id="UP000594262"/>
    </source>
</evidence>
<evidence type="ECO:0000259" key="9">
    <source>
        <dbReference type="PROSITE" id="PS51194"/>
    </source>
</evidence>
<comment type="similarity">
    <text evidence="1">Belongs to the helicase family. RecQ subfamily.</text>
</comment>
<keyword evidence="4" id="KW-0539">Nucleus</keyword>
<evidence type="ECO:0000313" key="10">
    <source>
        <dbReference type="EnsemblMetazoa" id="CLYHEMP003403.1"/>
    </source>
</evidence>
<evidence type="ECO:0000256" key="1">
    <source>
        <dbReference type="ARBA" id="ARBA00005446"/>
    </source>
</evidence>
<dbReference type="GO" id="GO:0005634">
    <property type="term" value="C:nucleus"/>
    <property type="evidence" value="ECO:0007669"/>
    <property type="project" value="TreeGrafter"/>
</dbReference>
<evidence type="ECO:0000256" key="2">
    <source>
        <dbReference type="ARBA" id="ARBA00023125"/>
    </source>
</evidence>
<feature type="compositionally biased region" description="Acidic residues" evidence="8">
    <location>
        <begin position="325"/>
        <end position="336"/>
    </location>
</feature>
<keyword evidence="2" id="KW-0238">DNA-binding</keyword>
<name>A0A7M5TXI0_9CNID</name>
<dbReference type="AlphaFoldDB" id="A0A7M5TXI0"/>
<dbReference type="GO" id="GO:0009378">
    <property type="term" value="F:four-way junction helicase activity"/>
    <property type="evidence" value="ECO:0007669"/>
    <property type="project" value="TreeGrafter"/>
</dbReference>
<keyword evidence="11" id="KW-1185">Reference proteome</keyword>
<reference evidence="10" key="1">
    <citation type="submission" date="2021-01" db="UniProtKB">
        <authorList>
            <consortium name="EnsemblMetazoa"/>
        </authorList>
    </citation>
    <scope>IDENTIFICATION</scope>
</reference>
<dbReference type="GO" id="GO:0005737">
    <property type="term" value="C:cytoplasm"/>
    <property type="evidence" value="ECO:0007669"/>
    <property type="project" value="TreeGrafter"/>
</dbReference>
<proteinExistence type="inferred from homology"/>
<dbReference type="InterPro" id="IPR027417">
    <property type="entry name" value="P-loop_NTPase"/>
</dbReference>
<evidence type="ECO:0000256" key="3">
    <source>
        <dbReference type="ARBA" id="ARBA00023235"/>
    </source>
</evidence>
<feature type="region of interest" description="Disordered" evidence="8">
    <location>
        <begin position="315"/>
        <end position="336"/>
    </location>
</feature>
<dbReference type="GO" id="GO:0043138">
    <property type="term" value="F:3'-5' DNA helicase activity"/>
    <property type="evidence" value="ECO:0007669"/>
    <property type="project" value="UniProtKB-EC"/>
</dbReference>
<comment type="catalytic activity">
    <reaction evidence="5">
        <text>Couples ATP hydrolysis with the unwinding of duplex DNA by translocating in the 3'-5' direction.</text>
        <dbReference type="EC" id="5.6.2.4"/>
    </reaction>
</comment>
<dbReference type="GO" id="GO:0000724">
    <property type="term" value="P:double-strand break repair via homologous recombination"/>
    <property type="evidence" value="ECO:0007669"/>
    <property type="project" value="TreeGrafter"/>
</dbReference>
<dbReference type="OrthoDB" id="5988705at2759"/>
<organism evidence="10 11">
    <name type="scientific">Clytia hemisphaerica</name>
    <dbReference type="NCBI Taxonomy" id="252671"/>
    <lineage>
        <taxon>Eukaryota</taxon>
        <taxon>Metazoa</taxon>
        <taxon>Cnidaria</taxon>
        <taxon>Hydrozoa</taxon>
        <taxon>Hydroidolina</taxon>
        <taxon>Leptothecata</taxon>
        <taxon>Obeliida</taxon>
        <taxon>Clytiidae</taxon>
        <taxon>Clytia</taxon>
    </lineage>
</organism>
<evidence type="ECO:0000256" key="8">
    <source>
        <dbReference type="SAM" id="MobiDB-lite"/>
    </source>
</evidence>
<sequence>MTATATKSTREFIISNLQMITPELLIMAPGKSNITYYVKKTKNLDCDTLFAPLIKNLRDNGYKAERVIIFCDRSRLRDLYDSFENEFYNYYTYDERPFAMFHRTTRPEIKERIIKAFQDPDGMVRILIATIASFENEFYNDYTYDERPFAMFHRTTRPEIKERIIKAFQDPDGMVRILIATIAFGMGIDCKDLHRIIHFGVPSDLDSYFQESGRAGRDDAQCSALLLLYPRCISRYVKKDIRDYVTNTQRCRREIHLEVYDSKPSKIQPKHTCCDFCHQRCECGNCESPEFLVDLLQSRDEIELPDNELINDEVEEQVECREGESESEPEIENDEH</sequence>
<evidence type="ECO:0000256" key="4">
    <source>
        <dbReference type="ARBA" id="ARBA00023242"/>
    </source>
</evidence>
<dbReference type="GO" id="GO:0005694">
    <property type="term" value="C:chromosome"/>
    <property type="evidence" value="ECO:0007669"/>
    <property type="project" value="TreeGrafter"/>
</dbReference>
<evidence type="ECO:0000256" key="6">
    <source>
        <dbReference type="ARBA" id="ARBA00034808"/>
    </source>
</evidence>
<dbReference type="EnsemblMetazoa" id="CLYHEMT003403.1">
    <property type="protein sequence ID" value="CLYHEMP003403.1"/>
    <property type="gene ID" value="CLYHEMG003403"/>
</dbReference>
<dbReference type="Gene3D" id="3.40.50.300">
    <property type="entry name" value="P-loop containing nucleotide triphosphate hydrolases"/>
    <property type="match status" value="2"/>
</dbReference>
<dbReference type="Proteomes" id="UP000594262">
    <property type="component" value="Unplaced"/>
</dbReference>
<dbReference type="PROSITE" id="PS51194">
    <property type="entry name" value="HELICASE_CTER"/>
    <property type="match status" value="1"/>
</dbReference>